<protein>
    <submittedName>
        <fullName evidence="1">LPS-assembly protein LptD</fullName>
    </submittedName>
</protein>
<proteinExistence type="predicted"/>
<reference evidence="1" key="1">
    <citation type="submission" date="2019-09" db="EMBL/GenBank/DDBJ databases">
        <authorList>
            <person name="Rodrigo-Torres L."/>
            <person name="Arahal R. D."/>
            <person name="Lucena T."/>
        </authorList>
    </citation>
    <scope>NUCLEOTIDE SEQUENCE</scope>
    <source>
        <strain evidence="1">ISS653</strain>
    </source>
</reference>
<dbReference type="EMBL" id="CABVMM010000002">
    <property type="protein sequence ID" value="VVU99449.1"/>
    <property type="molecule type" value="Genomic_DNA"/>
</dbReference>
<evidence type="ECO:0000313" key="2">
    <source>
        <dbReference type="Proteomes" id="UP000356253"/>
    </source>
</evidence>
<sequence>MLNFQFYKIVRLAFKNICNFGFSKSRPNNTKIVLLALQPNLKYTLLFYLLPVFFLGSLYAQQRDSLVPVNQSLNSPEVIPFSEPNDFLIREINIVQLDTVLIDSVKTKKKNDSFLTDNIVSTAKDYIRFDRQNERAYLYDKAKIVYGDLTIEAGLIILDNSKQEVYAFGIKDSTGNYTQRPVFTQAQNVVEPDSIRFNFKTEKALVYNSRTDQGAFKVKGEVTKRQNDSVYYMKNVKFTTSEDVDNPEYYFYARKIKMVPDKKIVSGFVNMYIADVPTPLGLPFGYFPLTEERASGFIIPSFGDNAQRGYFLQNGGYYFAISDYIDLTTTGSYYTNGSYDLRFQSNYKKRYKYSGAFNLRYEKLLNSEPGFPDYTEQSIYNITWNHSQDSKSNPNSRFAASVNLGSSQYYQRTINQTNTGNFLNNSLSSSVSYNRTFQGDPQVNFTAAATHTQNSRSGEINMTLPTIQASMARIYPFAPKVGAKKGIIENINFNYSLRAENRYNTNDSLFFKPQMFRDAVSGIQHTIPINTNFKVFKYFSVSAGTSYQENWVFKTYERSYNENTQKEVTDTVRGFDSYRTYNFSSSVGTTVYGMFNFGKDKKIQAIRHVIRPSVSYSINPKFDEFYDTYLIPATSGLDEKVVEYSRFQGSLYGAPSNRYSSSIGFSVTNDFEAKITPKDSLAEEPIKRKLLSNLSVSTSYDLAADSLALSPLQLRGTLPVLKDKLDINFNAALDPYALNNNNNRINEWNINNGGSLFRLTRANASFGYSFSSKDFDSTTDKNSDKTENDTFRQGGRQDDLFGKGMNTDGTFEDEEDDDEPIENDTERYNYTIPWDLRLSYTVTYNNNARQNEISSHSLMFSGNVELSPRWSVGASSGYDIKNKGFTFTQLRFQRDLESWRMSFNWTPFGTRESWYFYIGIKASVLSDIKYDKNRERDRNL</sequence>
<accession>A0AC61Y7U4</accession>
<gene>
    <name evidence="1" type="primary">lptD_1</name>
    <name evidence="1" type="ORF">FVB9532_00703</name>
</gene>
<dbReference type="Proteomes" id="UP000356253">
    <property type="component" value="Unassembled WGS sequence"/>
</dbReference>
<evidence type="ECO:0000313" key="1">
    <source>
        <dbReference type="EMBL" id="VVU99449.1"/>
    </source>
</evidence>
<comment type="caution">
    <text evidence="1">The sequence shown here is derived from an EMBL/GenBank/DDBJ whole genome shotgun (WGS) entry which is preliminary data.</text>
</comment>
<name>A0AC61Y7U4_9FLAO</name>
<keyword evidence="2" id="KW-1185">Reference proteome</keyword>
<organism evidence="1 2">
    <name type="scientific">Mesonia oceanica</name>
    <dbReference type="NCBI Taxonomy" id="2687242"/>
    <lineage>
        <taxon>Bacteria</taxon>
        <taxon>Pseudomonadati</taxon>
        <taxon>Bacteroidota</taxon>
        <taxon>Flavobacteriia</taxon>
        <taxon>Flavobacteriales</taxon>
        <taxon>Flavobacteriaceae</taxon>
        <taxon>Mesonia</taxon>
    </lineage>
</organism>